<dbReference type="Proteomes" id="UP000554482">
    <property type="component" value="Unassembled WGS sequence"/>
</dbReference>
<evidence type="ECO:0000256" key="5">
    <source>
        <dbReference type="ARBA" id="ARBA00023242"/>
    </source>
</evidence>
<sequence length="301" mass="33209">MALLETSEVRPNELDVAVHEWLRSSYAQTMELAHAQISEDKKKNPFTKTGSSGAMFDSAEGSLECPRSGAEGSGSGKSPVAQRSRKRKDGVDKWTVRVATPRMGNTDIPPDDGFTWRKYGQKEILGSMFPRGYYRCTHKIFYGCDAKKQVQRLDEDPNTFEVTYYGNHTCHFSQTAPSRSPLSTAASTSIIRQQESFPENLSPPPPPAPTCLPLHRWLSMDMGGVSKEKDTFEELHLQTHRDFNQMGESGNITSTSTARPSTSRGAKGVEFPVVDLADAMFNSGGSSNSLDSIFPSPMQDN</sequence>
<feature type="region of interest" description="Disordered" evidence="6">
    <location>
        <begin position="41"/>
        <end position="92"/>
    </location>
</feature>
<dbReference type="SMART" id="SM00774">
    <property type="entry name" value="WRKY"/>
    <property type="match status" value="1"/>
</dbReference>
<evidence type="ECO:0000256" key="6">
    <source>
        <dbReference type="SAM" id="MobiDB-lite"/>
    </source>
</evidence>
<gene>
    <name evidence="8" type="ORF">FRX31_034797</name>
</gene>
<keyword evidence="2" id="KW-0805">Transcription regulation</keyword>
<evidence type="ECO:0000256" key="1">
    <source>
        <dbReference type="ARBA" id="ARBA00004123"/>
    </source>
</evidence>
<feature type="region of interest" description="Disordered" evidence="6">
    <location>
        <begin position="245"/>
        <end position="266"/>
    </location>
</feature>
<dbReference type="Pfam" id="PF03106">
    <property type="entry name" value="WRKY"/>
    <property type="match status" value="1"/>
</dbReference>
<dbReference type="InterPro" id="IPR003657">
    <property type="entry name" value="WRKY_dom"/>
</dbReference>
<accession>A0A7J6UTX5</accession>
<comment type="caution">
    <text evidence="8">The sequence shown here is derived from an EMBL/GenBank/DDBJ whole genome shotgun (WGS) entry which is preliminary data.</text>
</comment>
<dbReference type="InterPro" id="IPR044810">
    <property type="entry name" value="WRKY_plant"/>
</dbReference>
<evidence type="ECO:0000313" key="9">
    <source>
        <dbReference type="Proteomes" id="UP000554482"/>
    </source>
</evidence>
<keyword evidence="9" id="KW-1185">Reference proteome</keyword>
<feature type="compositionally biased region" description="Low complexity" evidence="6">
    <location>
        <begin position="253"/>
        <end position="264"/>
    </location>
</feature>
<feature type="domain" description="WRKY" evidence="7">
    <location>
        <begin position="111"/>
        <end position="173"/>
    </location>
</feature>
<keyword evidence="5" id="KW-0539">Nucleus</keyword>
<dbReference type="AlphaFoldDB" id="A0A7J6UTX5"/>
<organism evidence="8 9">
    <name type="scientific">Thalictrum thalictroides</name>
    <name type="common">Rue-anemone</name>
    <name type="synonym">Anemone thalictroides</name>
    <dbReference type="NCBI Taxonomy" id="46969"/>
    <lineage>
        <taxon>Eukaryota</taxon>
        <taxon>Viridiplantae</taxon>
        <taxon>Streptophyta</taxon>
        <taxon>Embryophyta</taxon>
        <taxon>Tracheophyta</taxon>
        <taxon>Spermatophyta</taxon>
        <taxon>Magnoliopsida</taxon>
        <taxon>Ranunculales</taxon>
        <taxon>Ranunculaceae</taxon>
        <taxon>Thalictroideae</taxon>
        <taxon>Thalictrum</taxon>
    </lineage>
</organism>
<evidence type="ECO:0000256" key="2">
    <source>
        <dbReference type="ARBA" id="ARBA00023015"/>
    </source>
</evidence>
<dbReference type="PANTHER" id="PTHR32096:SF146">
    <property type="entry name" value="WRKY TRANSCRIPTION FACTOR 19-RELATED"/>
    <property type="match status" value="1"/>
</dbReference>
<dbReference type="PROSITE" id="PS50811">
    <property type="entry name" value="WRKY"/>
    <property type="match status" value="1"/>
</dbReference>
<reference evidence="8 9" key="1">
    <citation type="submission" date="2020-06" db="EMBL/GenBank/DDBJ databases">
        <title>Transcriptomic and genomic resources for Thalictrum thalictroides and T. hernandezii: Facilitating candidate gene discovery in an emerging model plant lineage.</title>
        <authorList>
            <person name="Arias T."/>
            <person name="Riano-Pachon D.M."/>
            <person name="Di Stilio V.S."/>
        </authorList>
    </citation>
    <scope>NUCLEOTIDE SEQUENCE [LARGE SCALE GENOMIC DNA]</scope>
    <source>
        <strain evidence="9">cv. WT478/WT964</strain>
        <tissue evidence="8">Leaves</tissue>
    </source>
</reference>
<dbReference type="EMBL" id="JABWDY010043797">
    <property type="protein sequence ID" value="KAF5175615.1"/>
    <property type="molecule type" value="Genomic_DNA"/>
</dbReference>
<dbReference type="InterPro" id="IPR036576">
    <property type="entry name" value="WRKY_dom_sf"/>
</dbReference>
<dbReference type="GO" id="GO:0000976">
    <property type="term" value="F:transcription cis-regulatory region binding"/>
    <property type="evidence" value="ECO:0007669"/>
    <property type="project" value="TreeGrafter"/>
</dbReference>
<evidence type="ECO:0000313" key="8">
    <source>
        <dbReference type="EMBL" id="KAF5175615.1"/>
    </source>
</evidence>
<name>A0A7J6UTX5_THATH</name>
<dbReference type="OrthoDB" id="684963at2759"/>
<dbReference type="GO" id="GO:0003700">
    <property type="term" value="F:DNA-binding transcription factor activity"/>
    <property type="evidence" value="ECO:0007669"/>
    <property type="project" value="InterPro"/>
</dbReference>
<protein>
    <submittedName>
        <fullName evidence="8">Wrky transcription factor protein</fullName>
    </submittedName>
</protein>
<evidence type="ECO:0000256" key="4">
    <source>
        <dbReference type="ARBA" id="ARBA00023163"/>
    </source>
</evidence>
<evidence type="ECO:0000256" key="3">
    <source>
        <dbReference type="ARBA" id="ARBA00023125"/>
    </source>
</evidence>
<proteinExistence type="predicted"/>
<dbReference type="SUPFAM" id="SSF118290">
    <property type="entry name" value="WRKY DNA-binding domain"/>
    <property type="match status" value="1"/>
</dbReference>
<evidence type="ECO:0000259" key="7">
    <source>
        <dbReference type="PROSITE" id="PS50811"/>
    </source>
</evidence>
<dbReference type="PANTHER" id="PTHR32096">
    <property type="entry name" value="WRKY TRANSCRIPTION FACTOR 30-RELATED-RELATED"/>
    <property type="match status" value="1"/>
</dbReference>
<keyword evidence="3" id="KW-0238">DNA-binding</keyword>
<dbReference type="GO" id="GO:0005634">
    <property type="term" value="C:nucleus"/>
    <property type="evidence" value="ECO:0007669"/>
    <property type="project" value="UniProtKB-SubCell"/>
</dbReference>
<keyword evidence="4" id="KW-0804">Transcription</keyword>
<feature type="region of interest" description="Disordered" evidence="6">
    <location>
        <begin position="282"/>
        <end position="301"/>
    </location>
</feature>
<comment type="subcellular location">
    <subcellularLocation>
        <location evidence="1">Nucleus</location>
    </subcellularLocation>
</comment>
<dbReference type="Gene3D" id="2.20.25.80">
    <property type="entry name" value="WRKY domain"/>
    <property type="match status" value="1"/>
</dbReference>